<feature type="compositionally biased region" description="Basic and acidic residues" evidence="1">
    <location>
        <begin position="7"/>
        <end position="23"/>
    </location>
</feature>
<evidence type="ECO:0000313" key="2">
    <source>
        <dbReference type="EMBL" id="SUU84356.1"/>
    </source>
</evidence>
<dbReference type="EMBL" id="UIGB01000001">
    <property type="protein sequence ID" value="SUU84356.1"/>
    <property type="molecule type" value="Genomic_DNA"/>
</dbReference>
<evidence type="ECO:0000256" key="1">
    <source>
        <dbReference type="SAM" id="MobiDB-lite"/>
    </source>
</evidence>
<feature type="compositionally biased region" description="Basic and acidic residues" evidence="1">
    <location>
        <begin position="48"/>
        <end position="63"/>
    </location>
</feature>
<feature type="region of interest" description="Disordered" evidence="1">
    <location>
        <begin position="37"/>
        <end position="63"/>
    </location>
</feature>
<dbReference type="Proteomes" id="UP000254343">
    <property type="component" value="Unassembled WGS sequence"/>
</dbReference>
<proteinExistence type="predicted"/>
<sequence length="63" mass="7305">MRITTMAERDKVIPASDNEKETKKRADEFAPFFEGRGTLGLGLPNEGLAERIEKQRDEERRNR</sequence>
<dbReference type="AlphaFoldDB" id="A0A380W655"/>
<feature type="region of interest" description="Disordered" evidence="1">
    <location>
        <begin position="1"/>
        <end position="23"/>
    </location>
</feature>
<name>A0A380W655_AFIFE</name>
<gene>
    <name evidence="2" type="ORF">NCTC12722_01544</name>
</gene>
<evidence type="ECO:0000313" key="3">
    <source>
        <dbReference type="Proteomes" id="UP000254343"/>
    </source>
</evidence>
<accession>A0A380W655</accession>
<organism evidence="2 3">
    <name type="scientific">Afipia felis</name>
    <name type="common">Cat scratch disease bacillus</name>
    <dbReference type="NCBI Taxonomy" id="1035"/>
    <lineage>
        <taxon>Bacteria</taxon>
        <taxon>Pseudomonadati</taxon>
        <taxon>Pseudomonadota</taxon>
        <taxon>Alphaproteobacteria</taxon>
        <taxon>Hyphomicrobiales</taxon>
        <taxon>Nitrobacteraceae</taxon>
        <taxon>Afipia</taxon>
    </lineage>
</organism>
<reference evidence="2 3" key="1">
    <citation type="submission" date="2018-06" db="EMBL/GenBank/DDBJ databases">
        <authorList>
            <consortium name="Pathogen Informatics"/>
            <person name="Doyle S."/>
        </authorList>
    </citation>
    <scope>NUCLEOTIDE SEQUENCE [LARGE SCALE GENOMIC DNA]</scope>
    <source>
        <strain evidence="2 3">NCTC12722</strain>
    </source>
</reference>
<protein>
    <submittedName>
        <fullName evidence="2">Uncharacterized protein</fullName>
    </submittedName>
</protein>